<dbReference type="HOGENOM" id="CLU_713198_0_0_10"/>
<sequence length="361" mass="39070">MKSFFGGLLVFLMYAVACIAILEFAVPSLSTDLFATTDENQTNNSLKDSFQTDDVVFEDIEGSVLDEKEDSLLIENEPMLSDSTIVGSETGTDVFNPEPVVQTSDYTAPTKFNIILPNGRSLIECNEFATVYKGLEKVKIPFACREYGLSIKKYLEENLGTTLQITGFADPSESASIGKFRAEYVKRLLSTTGIVADRMITTGAIKNLNIEKGYVDGGIHMEIKGNATNASAGFATPGSPSVKTPVNKETNSGSNTVLASKKFTTGFQGSYFYGDQKFTAYTSEIKKVLDQNPGSKVYAYSYTTTDGDNEENFAISRDNASTVRKLLIQSGITANKIQSVARGGKKSGTSGANRSIILIVK</sequence>
<dbReference type="AlphaFoldDB" id="W8VXN9"/>
<proteinExistence type="predicted"/>
<evidence type="ECO:0000256" key="1">
    <source>
        <dbReference type="SAM" id="MobiDB-lite"/>
    </source>
</evidence>
<dbReference type="RefSeq" id="WP_148311381.1">
    <property type="nucleotide sequence ID" value="NZ_AP014548.1"/>
</dbReference>
<dbReference type="STRING" id="1454201.NMS_2248"/>
<dbReference type="Pfam" id="PF00691">
    <property type="entry name" value="OmpA"/>
    <property type="match status" value="1"/>
</dbReference>
<accession>W8VXN9</accession>
<reference evidence="3 4" key="1">
    <citation type="journal article" date="2014" name="Proc. Natl. Acad. Sci. U.S.A.">
        <title>Functional characterization of flavobacteria rhodopsins reveals a unique class of light-driven chloride pump in bacteria.</title>
        <authorList>
            <person name="Yoshizawa S."/>
            <person name="Kumagai Y."/>
            <person name="Kim H."/>
            <person name="Ogura Y."/>
            <person name="Hayashi T."/>
            <person name="Iwasaki W."/>
            <person name="DeLong E.F."/>
            <person name="Kogure K."/>
        </authorList>
    </citation>
    <scope>NUCLEOTIDE SEQUENCE [LARGE SCALE GENOMIC DNA]</scope>
    <source>
        <strain evidence="3 4">S1-08</strain>
    </source>
</reference>
<dbReference type="InterPro" id="IPR036737">
    <property type="entry name" value="OmpA-like_sf"/>
</dbReference>
<protein>
    <recommendedName>
        <fullName evidence="2">OmpA-like domain-containing protein</fullName>
    </recommendedName>
</protein>
<dbReference type="EMBL" id="AP014548">
    <property type="protein sequence ID" value="BAO56257.1"/>
    <property type="molecule type" value="Genomic_DNA"/>
</dbReference>
<feature type="compositionally biased region" description="Polar residues" evidence="1">
    <location>
        <begin position="238"/>
        <end position="253"/>
    </location>
</feature>
<gene>
    <name evidence="3" type="ORF">NMS_2248</name>
</gene>
<feature type="region of interest" description="Disordered" evidence="1">
    <location>
        <begin position="234"/>
        <end position="253"/>
    </location>
</feature>
<name>W8VXN9_9FLAO</name>
<evidence type="ECO:0000259" key="2">
    <source>
        <dbReference type="Pfam" id="PF00691"/>
    </source>
</evidence>
<dbReference type="OrthoDB" id="1143051at2"/>
<dbReference type="Gene3D" id="3.30.1330.60">
    <property type="entry name" value="OmpA-like domain"/>
    <property type="match status" value="1"/>
</dbReference>
<evidence type="ECO:0000313" key="3">
    <source>
        <dbReference type="EMBL" id="BAO56257.1"/>
    </source>
</evidence>
<evidence type="ECO:0000313" key="4">
    <source>
        <dbReference type="Proteomes" id="UP000031760"/>
    </source>
</evidence>
<dbReference type="Proteomes" id="UP000031760">
    <property type="component" value="Chromosome"/>
</dbReference>
<dbReference type="InterPro" id="IPR006665">
    <property type="entry name" value="OmpA-like"/>
</dbReference>
<feature type="domain" description="OmpA-like" evidence="2">
    <location>
        <begin position="283"/>
        <end position="352"/>
    </location>
</feature>
<keyword evidence="4" id="KW-1185">Reference proteome</keyword>
<organism evidence="3 4">
    <name type="scientific">Nonlabens marinus S1-08</name>
    <dbReference type="NCBI Taxonomy" id="1454201"/>
    <lineage>
        <taxon>Bacteria</taxon>
        <taxon>Pseudomonadati</taxon>
        <taxon>Bacteroidota</taxon>
        <taxon>Flavobacteriia</taxon>
        <taxon>Flavobacteriales</taxon>
        <taxon>Flavobacteriaceae</taxon>
        <taxon>Nonlabens</taxon>
    </lineage>
</organism>
<dbReference type="KEGG" id="nmf:NMS_2248"/>
<dbReference type="SUPFAM" id="SSF103088">
    <property type="entry name" value="OmpA-like"/>
    <property type="match status" value="1"/>
</dbReference>